<dbReference type="SUPFAM" id="SSF55961">
    <property type="entry name" value="Bet v1-like"/>
    <property type="match status" value="1"/>
</dbReference>
<proteinExistence type="predicted"/>
<dbReference type="EMBL" id="JAQMTU010000057">
    <property type="protein sequence ID" value="MDB9486858.1"/>
    <property type="molecule type" value="Genomic_DNA"/>
</dbReference>
<organism evidence="1 2">
    <name type="scientific">Dolichospermum circinale CS-537/01</name>
    <dbReference type="NCBI Taxonomy" id="3021739"/>
    <lineage>
        <taxon>Bacteria</taxon>
        <taxon>Bacillati</taxon>
        <taxon>Cyanobacteriota</taxon>
        <taxon>Cyanophyceae</taxon>
        <taxon>Nostocales</taxon>
        <taxon>Aphanizomenonaceae</taxon>
        <taxon>Dolichospermum</taxon>
        <taxon>Dolichospermum circinale</taxon>
    </lineage>
</organism>
<dbReference type="Gene3D" id="3.30.530.20">
    <property type="match status" value="1"/>
</dbReference>
<reference evidence="1 2" key="1">
    <citation type="submission" date="2023-01" db="EMBL/GenBank/DDBJ databases">
        <title>Genomes from the Australian National Cyanobacteria Reference Collection.</title>
        <authorList>
            <person name="Willis A."/>
            <person name="Lee E.M.F."/>
        </authorList>
    </citation>
    <scope>NUCLEOTIDE SEQUENCE [LARGE SCALE GENOMIC DNA]</scope>
    <source>
        <strain evidence="1 2">CS-537/01</strain>
    </source>
</reference>
<sequence>MVTNNREYQSLEVQESTSSINGSVSANDNLLTQENISHTRFYGSYQNCMEIYASLEQVEAYFNDHASWFSRCAEPMKVKALSENSYALVVGKFGAFGYDVEPKIGLELSTSQDREYHIRTIPLPDYQAPGYEVDYKSLTRLIGGLDGITRVEWELDLVVELHFPKFIQRLPHTLIQSTGDRILNQIVHQISRRLTRKVKKDFYQSLNIPQWNRKWCNENQSIDNW</sequence>
<evidence type="ECO:0000313" key="2">
    <source>
        <dbReference type="Proteomes" id="UP001212123"/>
    </source>
</evidence>
<protein>
    <submittedName>
        <fullName evidence="1">DUF1997 domain-containing protein</fullName>
    </submittedName>
</protein>
<dbReference type="InterPro" id="IPR018971">
    <property type="entry name" value="DUF1997"/>
</dbReference>
<gene>
    <name evidence="1" type="ORF">PN492_09910</name>
</gene>
<dbReference type="InterPro" id="IPR023393">
    <property type="entry name" value="START-like_dom_sf"/>
</dbReference>
<dbReference type="Proteomes" id="UP001212123">
    <property type="component" value="Unassembled WGS sequence"/>
</dbReference>
<evidence type="ECO:0000313" key="1">
    <source>
        <dbReference type="EMBL" id="MDB9486858.1"/>
    </source>
</evidence>
<dbReference type="Pfam" id="PF09366">
    <property type="entry name" value="DUF1997"/>
    <property type="match status" value="1"/>
</dbReference>
<keyword evidence="2" id="KW-1185">Reference proteome</keyword>
<comment type="caution">
    <text evidence="1">The sequence shown here is derived from an EMBL/GenBank/DDBJ whole genome shotgun (WGS) entry which is preliminary data.</text>
</comment>
<dbReference type="RefSeq" id="WP_051289497.1">
    <property type="nucleotide sequence ID" value="NZ_JAQMTU010000057.1"/>
</dbReference>
<accession>A0ABT5A4J8</accession>
<name>A0ABT5A4J8_9CYAN</name>